<sequence length="594" mass="68229">MDILEHTYLTSQLFAYIGNKRALLPFLKEQFEYIGREAGFSMNPADPTSRPRFYDPFAGTGSASRLARLMGMDVHANDWEDYSRIFNSAYLMEDAQSVERLFDSAGGLEWVLRELNRYGNRCSADGLDDPESQAYISKYYAPQSTAEADISGERLFYTAENARFIDGVRWKIQNEYPADSRESRLLIALLLYQAGTHANTSGVFKAYHKGFGGHGKDALQRILKPMELPYPRLPQRELLPRDQNIRVSSSDALSISGSSYDMVYLDPPYNQHQYGSNYFMLNSIARWDKPKISTRIGADGKLTEKAGIRKDWVRTRSDFCYRDLAPDAFQQLLDSLDAPDILLSYNSEGIIPFEQLLEIMSEQGRVEMLTRDYTTYRGGRQSSTRKVGNLEFILHLNRRRQMTPGAEHRIQELLLMNRLQRLSAGWFQPEILSGCFPDKQLPLLGCCELPEFFEFSRDDQAQIRTLASSTRNSDNHDNPSFRELKQLVDTLEGAQIQDHASRVKVVSGILQQKHAMMCSGGRPARIQPARILPAQIRRYIKTLLWSLKKLGFRKYAREFDELEKQLREGIQSGRLPDFSRELDEAVDRVRPRMR</sequence>
<keyword evidence="3 6" id="KW-0808">Transferase</keyword>
<reference evidence="6 7" key="1">
    <citation type="journal article" date="2015" name="Stand. Genomic Sci.">
        <title>Complete genome sequence and description of Salinispira pacifica gen. nov., sp. nov., a novel spirochaete isolated form a hypersaline microbial mat.</title>
        <authorList>
            <person name="Ben Hania W."/>
            <person name="Joseph M."/>
            <person name="Schumann P."/>
            <person name="Bunk B."/>
            <person name="Fiebig A."/>
            <person name="Sproer C."/>
            <person name="Klenk H.P."/>
            <person name="Fardeau M.L."/>
            <person name="Spring S."/>
        </authorList>
    </citation>
    <scope>NUCLEOTIDE SEQUENCE [LARGE SCALE GENOMIC DNA]</scope>
    <source>
        <strain evidence="6 7">L21-RPul-D2</strain>
    </source>
</reference>
<evidence type="ECO:0000313" key="7">
    <source>
        <dbReference type="Proteomes" id="UP000018680"/>
    </source>
</evidence>
<protein>
    <recommendedName>
        <fullName evidence="1">site-specific DNA-methyltransferase (adenine-specific)</fullName>
        <ecNumber evidence="1">2.1.1.72</ecNumber>
    </recommendedName>
</protein>
<dbReference type="InterPro" id="IPR002052">
    <property type="entry name" value="DNA_methylase_N6_adenine_CS"/>
</dbReference>
<dbReference type="GO" id="GO:0032259">
    <property type="term" value="P:methylation"/>
    <property type="evidence" value="ECO:0007669"/>
    <property type="project" value="UniProtKB-KW"/>
</dbReference>
<keyword evidence="4" id="KW-0949">S-adenosyl-L-methionine</keyword>
<evidence type="ECO:0000313" key="6">
    <source>
        <dbReference type="EMBL" id="AHC14984.1"/>
    </source>
</evidence>
<evidence type="ECO:0000256" key="5">
    <source>
        <dbReference type="ARBA" id="ARBA00047942"/>
    </source>
</evidence>
<dbReference type="PATRIC" id="fig|1307761.3.peg.1592"/>
<organism evidence="6 7">
    <name type="scientific">Salinispira pacifica</name>
    <dbReference type="NCBI Taxonomy" id="1307761"/>
    <lineage>
        <taxon>Bacteria</taxon>
        <taxon>Pseudomonadati</taxon>
        <taxon>Spirochaetota</taxon>
        <taxon>Spirochaetia</taxon>
        <taxon>Spirochaetales</taxon>
        <taxon>Spirochaetaceae</taxon>
        <taxon>Salinispira</taxon>
    </lineage>
</organism>
<evidence type="ECO:0000256" key="1">
    <source>
        <dbReference type="ARBA" id="ARBA00011900"/>
    </source>
</evidence>
<dbReference type="KEGG" id="slr:L21SP2_1597"/>
<dbReference type="EMBL" id="CP006939">
    <property type="protein sequence ID" value="AHC14984.1"/>
    <property type="molecule type" value="Genomic_DNA"/>
</dbReference>
<dbReference type="GO" id="GO:0003676">
    <property type="term" value="F:nucleic acid binding"/>
    <property type="evidence" value="ECO:0007669"/>
    <property type="project" value="InterPro"/>
</dbReference>
<keyword evidence="2 6" id="KW-0489">Methyltransferase</keyword>
<evidence type="ECO:0000256" key="2">
    <source>
        <dbReference type="ARBA" id="ARBA00022603"/>
    </source>
</evidence>
<keyword evidence="7" id="KW-1185">Reference proteome</keyword>
<accession>V5WHF9</accession>
<dbReference type="InterPro" id="IPR029063">
    <property type="entry name" value="SAM-dependent_MTases_sf"/>
</dbReference>
<dbReference type="Pfam" id="PF02086">
    <property type="entry name" value="MethyltransfD12"/>
    <property type="match status" value="1"/>
</dbReference>
<dbReference type="GO" id="GO:0009007">
    <property type="term" value="F:site-specific DNA-methyltransferase (adenine-specific) activity"/>
    <property type="evidence" value="ECO:0007669"/>
    <property type="project" value="UniProtKB-EC"/>
</dbReference>
<gene>
    <name evidence="6" type="ORF">L21SP2_1597</name>
</gene>
<dbReference type="EC" id="2.1.1.72" evidence="1"/>
<dbReference type="PROSITE" id="PS00092">
    <property type="entry name" value="N6_MTASE"/>
    <property type="match status" value="1"/>
</dbReference>
<dbReference type="GO" id="GO:0009307">
    <property type="term" value="P:DNA restriction-modification system"/>
    <property type="evidence" value="ECO:0007669"/>
    <property type="project" value="InterPro"/>
</dbReference>
<dbReference type="REBASE" id="75950">
    <property type="entry name" value="M.SpaD2I"/>
</dbReference>
<evidence type="ECO:0000256" key="3">
    <source>
        <dbReference type="ARBA" id="ARBA00022679"/>
    </source>
</evidence>
<dbReference type="InterPro" id="IPR012327">
    <property type="entry name" value="MeTrfase_D12"/>
</dbReference>
<dbReference type="SUPFAM" id="SSF53335">
    <property type="entry name" value="S-adenosyl-L-methionine-dependent methyltransferases"/>
    <property type="match status" value="1"/>
</dbReference>
<dbReference type="HOGENOM" id="CLU_034356_0_0_12"/>
<dbReference type="eggNOG" id="COG3392">
    <property type="taxonomic scope" value="Bacteria"/>
</dbReference>
<dbReference type="STRING" id="1307761.L21SP2_1597"/>
<evidence type="ECO:0000256" key="4">
    <source>
        <dbReference type="ARBA" id="ARBA00022691"/>
    </source>
</evidence>
<proteinExistence type="predicted"/>
<name>V5WHF9_9SPIO</name>
<dbReference type="AlphaFoldDB" id="V5WHF9"/>
<comment type="catalytic activity">
    <reaction evidence="5">
        <text>a 2'-deoxyadenosine in DNA + S-adenosyl-L-methionine = an N(6)-methyl-2'-deoxyadenosine in DNA + S-adenosyl-L-homocysteine + H(+)</text>
        <dbReference type="Rhea" id="RHEA:15197"/>
        <dbReference type="Rhea" id="RHEA-COMP:12418"/>
        <dbReference type="Rhea" id="RHEA-COMP:12419"/>
        <dbReference type="ChEBI" id="CHEBI:15378"/>
        <dbReference type="ChEBI" id="CHEBI:57856"/>
        <dbReference type="ChEBI" id="CHEBI:59789"/>
        <dbReference type="ChEBI" id="CHEBI:90615"/>
        <dbReference type="ChEBI" id="CHEBI:90616"/>
        <dbReference type="EC" id="2.1.1.72"/>
    </reaction>
</comment>
<dbReference type="Proteomes" id="UP000018680">
    <property type="component" value="Chromosome"/>
</dbReference>
<dbReference type="RefSeq" id="WP_024267904.1">
    <property type="nucleotide sequence ID" value="NC_023035.1"/>
</dbReference>